<dbReference type="Proteomes" id="UP000279089">
    <property type="component" value="Unassembled WGS sequence"/>
</dbReference>
<organism evidence="1 2">
    <name type="scientific">Chitinophaga barathri</name>
    <dbReference type="NCBI Taxonomy" id="1647451"/>
    <lineage>
        <taxon>Bacteria</taxon>
        <taxon>Pseudomonadati</taxon>
        <taxon>Bacteroidota</taxon>
        <taxon>Chitinophagia</taxon>
        <taxon>Chitinophagales</taxon>
        <taxon>Chitinophagaceae</taxon>
        <taxon>Chitinophaga</taxon>
    </lineage>
</organism>
<dbReference type="PROSITE" id="PS51257">
    <property type="entry name" value="PROKAR_LIPOPROTEIN"/>
    <property type="match status" value="1"/>
</dbReference>
<reference evidence="2" key="1">
    <citation type="submission" date="2018-11" db="EMBL/GenBank/DDBJ databases">
        <title>Chitinophaga lutea sp.nov., isolate from arsenic contaminated soil.</title>
        <authorList>
            <person name="Zong Y."/>
        </authorList>
    </citation>
    <scope>NUCLEOTIDE SEQUENCE [LARGE SCALE GENOMIC DNA]</scope>
    <source>
        <strain evidence="2">YLT18</strain>
    </source>
</reference>
<accession>A0A3N4MP31</accession>
<dbReference type="EMBL" id="RMBX01000003">
    <property type="protein sequence ID" value="RPD41820.1"/>
    <property type="molecule type" value="Genomic_DNA"/>
</dbReference>
<evidence type="ECO:0000313" key="1">
    <source>
        <dbReference type="EMBL" id="RPD41820.1"/>
    </source>
</evidence>
<sequence>MMKNIFCAMLMAAILYACKIPDCKEYQLLGEEAKAAIRGYDSTFPYTVISVPDSLLETGTRDVEPLLDSMAQMRLLTWSLADSAVHSPAGTATPYRYTIRWTDSLDRYRVTAQVAHGEVYVLMNRRYPKGFHYSNRYYLAGNVSILDDDSLYVRRSCVWVQYKYFYKLDSLNALGELTGLKRYGKFLRASSFEIKPK</sequence>
<dbReference type="AlphaFoldDB" id="A0A3N4MP31"/>
<dbReference type="RefSeq" id="WP_120514760.1">
    <property type="nucleotide sequence ID" value="NZ_QXZY01000002.1"/>
</dbReference>
<comment type="caution">
    <text evidence="1">The sequence shown here is derived from an EMBL/GenBank/DDBJ whole genome shotgun (WGS) entry which is preliminary data.</text>
</comment>
<evidence type="ECO:0000313" key="2">
    <source>
        <dbReference type="Proteomes" id="UP000279089"/>
    </source>
</evidence>
<protein>
    <submittedName>
        <fullName evidence="1">Uncharacterized protein</fullName>
    </submittedName>
</protein>
<gene>
    <name evidence="1" type="ORF">EG028_06545</name>
</gene>
<name>A0A3N4MP31_9BACT</name>
<proteinExistence type="predicted"/>
<keyword evidence="2" id="KW-1185">Reference proteome</keyword>